<dbReference type="EMBL" id="QBIY01013485">
    <property type="protein sequence ID" value="RXN03257.1"/>
    <property type="molecule type" value="Genomic_DNA"/>
</dbReference>
<dbReference type="STRING" id="84645.A0A498LBS2"/>
<keyword evidence="1" id="KW-1133">Transmembrane helix</keyword>
<gene>
    <name evidence="3" type="ORF">ROHU_013537</name>
</gene>
<sequence>MIKEANVSYIGSDREFSIRSASQKNNGQYFCTAKNDMGSQNSTVIALEVEVPGRRNSMLTATVVFLFLMAVLLVLFGLIIWRKQFPSKKPPTEQTSAFTVTVTEEIYENLRKSSESEENRTTCVTYADLRLPQSTSDRPRCNRQEGNSVIYSILSYKD</sequence>
<dbReference type="InterPro" id="IPR013098">
    <property type="entry name" value="Ig_I-set"/>
</dbReference>
<keyword evidence="1" id="KW-0812">Transmembrane</keyword>
<evidence type="ECO:0000256" key="1">
    <source>
        <dbReference type="SAM" id="Phobius"/>
    </source>
</evidence>
<keyword evidence="1" id="KW-0472">Membrane</keyword>
<keyword evidence="4" id="KW-1185">Reference proteome</keyword>
<dbReference type="SUPFAM" id="SSF48726">
    <property type="entry name" value="Immunoglobulin"/>
    <property type="match status" value="1"/>
</dbReference>
<dbReference type="InterPro" id="IPR013783">
    <property type="entry name" value="Ig-like_fold"/>
</dbReference>
<accession>A0A498LBS2</accession>
<dbReference type="Proteomes" id="UP000290572">
    <property type="component" value="Unassembled WGS sequence"/>
</dbReference>
<organism evidence="3 4">
    <name type="scientific">Labeo rohita</name>
    <name type="common">Indian major carp</name>
    <name type="synonym">Cyprinus rohita</name>
    <dbReference type="NCBI Taxonomy" id="84645"/>
    <lineage>
        <taxon>Eukaryota</taxon>
        <taxon>Metazoa</taxon>
        <taxon>Chordata</taxon>
        <taxon>Craniata</taxon>
        <taxon>Vertebrata</taxon>
        <taxon>Euteleostomi</taxon>
        <taxon>Actinopterygii</taxon>
        <taxon>Neopterygii</taxon>
        <taxon>Teleostei</taxon>
        <taxon>Ostariophysi</taxon>
        <taxon>Cypriniformes</taxon>
        <taxon>Cyprinidae</taxon>
        <taxon>Labeoninae</taxon>
        <taxon>Labeonini</taxon>
        <taxon>Labeo</taxon>
    </lineage>
</organism>
<reference evidence="3 4" key="1">
    <citation type="submission" date="2018-03" db="EMBL/GenBank/DDBJ databases">
        <title>Draft genome sequence of Rohu Carp (Labeo rohita).</title>
        <authorList>
            <person name="Das P."/>
            <person name="Kushwaha B."/>
            <person name="Joshi C.G."/>
            <person name="Kumar D."/>
            <person name="Nagpure N.S."/>
            <person name="Sahoo L."/>
            <person name="Das S.P."/>
            <person name="Bit A."/>
            <person name="Patnaik S."/>
            <person name="Meher P.K."/>
            <person name="Jayasankar P."/>
            <person name="Koringa P.G."/>
            <person name="Patel N.V."/>
            <person name="Hinsu A.T."/>
            <person name="Kumar R."/>
            <person name="Pandey M."/>
            <person name="Agarwal S."/>
            <person name="Srivastava S."/>
            <person name="Singh M."/>
            <person name="Iquebal M.A."/>
            <person name="Jaiswal S."/>
            <person name="Angadi U.B."/>
            <person name="Kumar N."/>
            <person name="Raza M."/>
            <person name="Shah T.M."/>
            <person name="Rai A."/>
            <person name="Jena J.K."/>
        </authorList>
    </citation>
    <scope>NUCLEOTIDE SEQUENCE [LARGE SCALE GENOMIC DNA]</scope>
    <source>
        <strain evidence="3">DASCIFA01</strain>
        <tissue evidence="3">Testis</tissue>
    </source>
</reference>
<comment type="caution">
    <text evidence="3">The sequence shown here is derived from an EMBL/GenBank/DDBJ whole genome shotgun (WGS) entry which is preliminary data.</text>
</comment>
<evidence type="ECO:0000313" key="4">
    <source>
        <dbReference type="Proteomes" id="UP000290572"/>
    </source>
</evidence>
<dbReference type="InterPro" id="IPR036179">
    <property type="entry name" value="Ig-like_dom_sf"/>
</dbReference>
<protein>
    <submittedName>
        <fullName evidence="3">B-cell receptor CD22-like protein</fullName>
    </submittedName>
</protein>
<proteinExistence type="predicted"/>
<name>A0A498LBS2_LABRO</name>
<keyword evidence="3" id="KW-0675">Receptor</keyword>
<evidence type="ECO:0000313" key="3">
    <source>
        <dbReference type="EMBL" id="RXN03257.1"/>
    </source>
</evidence>
<dbReference type="Gene3D" id="2.60.40.10">
    <property type="entry name" value="Immunoglobulins"/>
    <property type="match status" value="1"/>
</dbReference>
<dbReference type="AlphaFoldDB" id="A0A498LBS2"/>
<evidence type="ECO:0000259" key="2">
    <source>
        <dbReference type="Pfam" id="PF07679"/>
    </source>
</evidence>
<dbReference type="Pfam" id="PF07679">
    <property type="entry name" value="I-set"/>
    <property type="match status" value="1"/>
</dbReference>
<feature type="domain" description="Immunoglobulin I-set" evidence="2">
    <location>
        <begin position="5"/>
        <end position="44"/>
    </location>
</feature>
<feature type="transmembrane region" description="Helical" evidence="1">
    <location>
        <begin position="58"/>
        <end position="81"/>
    </location>
</feature>